<sequence length="76" mass="8622">MFLQRKLNFSFRARVGAATFPNSQEIGKGMIWTGSPSVDLSRCSKVYYSPNSLSTLTNPADMISSRNNRRFRLHHA</sequence>
<dbReference type="VEuPathDB" id="FungiDB:I7I53_00711"/>
<dbReference type="Proteomes" id="UP000663419">
    <property type="component" value="Chromosome 3"/>
</dbReference>
<reference evidence="1" key="1">
    <citation type="submission" date="2021-01" db="EMBL/GenBank/DDBJ databases">
        <title>Chromosome-level genome assembly of a human fungal pathogen reveals clustering of transcriptionally co-regulated genes.</title>
        <authorList>
            <person name="Voorhies M."/>
            <person name="Cohen S."/>
            <person name="Shea T.P."/>
            <person name="Petrus S."/>
            <person name="Munoz J.F."/>
            <person name="Poplawski S."/>
            <person name="Goldman W.E."/>
            <person name="Michael T."/>
            <person name="Cuomo C.A."/>
            <person name="Sil A."/>
            <person name="Beyhan S."/>
        </authorList>
    </citation>
    <scope>NUCLEOTIDE SEQUENCE</scope>
    <source>
        <strain evidence="1">H88</strain>
    </source>
</reference>
<accession>A0A8A1LKD0</accession>
<evidence type="ECO:0000313" key="2">
    <source>
        <dbReference type="Proteomes" id="UP000663419"/>
    </source>
</evidence>
<proteinExistence type="predicted"/>
<organism evidence="1 2">
    <name type="scientific">Ajellomyces capsulatus (strain H88)</name>
    <name type="common">Darling's disease fungus</name>
    <name type="synonym">Histoplasma capsulatum</name>
    <dbReference type="NCBI Taxonomy" id="544711"/>
    <lineage>
        <taxon>Eukaryota</taxon>
        <taxon>Fungi</taxon>
        <taxon>Dikarya</taxon>
        <taxon>Ascomycota</taxon>
        <taxon>Pezizomycotina</taxon>
        <taxon>Eurotiomycetes</taxon>
        <taxon>Eurotiomycetidae</taxon>
        <taxon>Onygenales</taxon>
        <taxon>Ajellomycetaceae</taxon>
        <taxon>Histoplasma</taxon>
    </lineage>
</organism>
<name>A0A8A1LKD0_AJEC8</name>
<gene>
    <name evidence="1" type="ORF">I7I53_00711</name>
</gene>
<dbReference type="AlphaFoldDB" id="A0A8A1LKD0"/>
<dbReference type="EMBL" id="CP069104">
    <property type="protein sequence ID" value="QSS53445.1"/>
    <property type="molecule type" value="Genomic_DNA"/>
</dbReference>
<protein>
    <submittedName>
        <fullName evidence="1">Uncharacterized protein</fullName>
    </submittedName>
</protein>
<evidence type="ECO:0000313" key="1">
    <source>
        <dbReference type="EMBL" id="QSS53445.1"/>
    </source>
</evidence>